<dbReference type="PANTHER" id="PTHR24276:SF98">
    <property type="entry name" value="FI18310P1-RELATED"/>
    <property type="match status" value="1"/>
</dbReference>
<dbReference type="SMART" id="SM00020">
    <property type="entry name" value="Tryp_SPc"/>
    <property type="match status" value="1"/>
</dbReference>
<dbReference type="Pfam" id="PF00089">
    <property type="entry name" value="Trypsin"/>
    <property type="match status" value="1"/>
</dbReference>
<evidence type="ECO:0000256" key="4">
    <source>
        <dbReference type="ARBA" id="ARBA00022729"/>
    </source>
</evidence>
<proteinExistence type="inferred from homology"/>
<dbReference type="PROSITE" id="PS00134">
    <property type="entry name" value="TRYPSIN_HIS"/>
    <property type="match status" value="1"/>
</dbReference>
<keyword evidence="3" id="KW-0964">Secreted</keyword>
<comment type="caution">
    <text evidence="13">The sequence shown here is derived from an EMBL/GenBank/DDBJ whole genome shotgun (WGS) entry which is preliminary data.</text>
</comment>
<evidence type="ECO:0000313" key="17">
    <source>
        <dbReference type="Proteomes" id="UP000435112"/>
    </source>
</evidence>
<evidence type="ECO:0000256" key="3">
    <source>
        <dbReference type="ARBA" id="ARBA00022525"/>
    </source>
</evidence>
<accession>A0A6A3J4K4</accession>
<dbReference type="EMBL" id="QXFU01002411">
    <property type="protein sequence ID" value="KAE8986086.1"/>
    <property type="molecule type" value="Genomic_DNA"/>
</dbReference>
<dbReference type="GO" id="GO:0006508">
    <property type="term" value="P:proteolysis"/>
    <property type="evidence" value="ECO:0007669"/>
    <property type="project" value="UniProtKB-KW"/>
</dbReference>
<protein>
    <recommendedName>
        <fullName evidence="11">Peptidase S1 domain-containing protein</fullName>
    </recommendedName>
</protein>
<keyword evidence="4 10" id="KW-0732">Signal</keyword>
<evidence type="ECO:0000256" key="7">
    <source>
        <dbReference type="ARBA" id="ARBA00023180"/>
    </source>
</evidence>
<dbReference type="PROSITE" id="PS00135">
    <property type="entry name" value="TRYPSIN_SER"/>
    <property type="match status" value="1"/>
</dbReference>
<keyword evidence="16" id="KW-1185">Reference proteome</keyword>
<comment type="similarity">
    <text evidence="2">Belongs to the peptidase S1 family.</text>
</comment>
<keyword evidence="8" id="KW-0378">Hydrolase</keyword>
<dbReference type="PRINTS" id="PR00722">
    <property type="entry name" value="CHYMOTRYPSIN"/>
</dbReference>
<evidence type="ECO:0000256" key="9">
    <source>
        <dbReference type="SAM" id="MobiDB-lite"/>
    </source>
</evidence>
<evidence type="ECO:0000313" key="13">
    <source>
        <dbReference type="EMBL" id="KAE8989351.1"/>
    </source>
</evidence>
<dbReference type="Proteomes" id="UP000429607">
    <property type="component" value="Unassembled WGS sequence"/>
</dbReference>
<dbReference type="Gene3D" id="2.40.10.10">
    <property type="entry name" value="Trypsin-like serine proteases"/>
    <property type="match status" value="1"/>
</dbReference>
<dbReference type="AlphaFoldDB" id="A0A6A3J4K4"/>
<dbReference type="PROSITE" id="PS50240">
    <property type="entry name" value="TRYPSIN_DOM"/>
    <property type="match status" value="1"/>
</dbReference>
<dbReference type="OrthoDB" id="104223at2759"/>
<gene>
    <name evidence="13" type="ORF">PR001_g21796</name>
    <name evidence="12" type="ORF">PR002_g22457</name>
    <name evidence="14" type="ORF">PR003_g22928</name>
</gene>
<evidence type="ECO:0000256" key="6">
    <source>
        <dbReference type="ARBA" id="ARBA00023157"/>
    </source>
</evidence>
<feature type="compositionally biased region" description="Low complexity" evidence="9">
    <location>
        <begin position="296"/>
        <end position="319"/>
    </location>
</feature>
<evidence type="ECO:0000313" key="12">
    <source>
        <dbReference type="EMBL" id="KAE8986086.1"/>
    </source>
</evidence>
<dbReference type="InterPro" id="IPR018114">
    <property type="entry name" value="TRYPSIN_HIS"/>
</dbReference>
<dbReference type="InterPro" id="IPR033116">
    <property type="entry name" value="TRYPSIN_SER"/>
</dbReference>
<feature type="region of interest" description="Disordered" evidence="9">
    <location>
        <begin position="285"/>
        <end position="336"/>
    </location>
</feature>
<dbReference type="EMBL" id="QXFT01002348">
    <property type="protein sequence ID" value="KAE9299702.1"/>
    <property type="molecule type" value="Genomic_DNA"/>
</dbReference>
<dbReference type="FunFam" id="2.40.10.10:FF:000156">
    <property type="entry name" value="MIP06385p"/>
    <property type="match status" value="1"/>
</dbReference>
<dbReference type="CDD" id="cd00190">
    <property type="entry name" value="Tryp_SPc"/>
    <property type="match status" value="1"/>
</dbReference>
<evidence type="ECO:0000313" key="14">
    <source>
        <dbReference type="EMBL" id="KAE9299702.1"/>
    </source>
</evidence>
<evidence type="ECO:0000256" key="5">
    <source>
        <dbReference type="ARBA" id="ARBA00023026"/>
    </source>
</evidence>
<feature type="domain" description="Peptidase S1" evidence="11">
    <location>
        <begin position="48"/>
        <end position="268"/>
    </location>
</feature>
<keyword evidence="8" id="KW-0720">Serine protease</keyword>
<evidence type="ECO:0000256" key="10">
    <source>
        <dbReference type="SAM" id="SignalP"/>
    </source>
</evidence>
<evidence type="ECO:0000313" key="15">
    <source>
        <dbReference type="Proteomes" id="UP000429607"/>
    </source>
</evidence>
<keyword evidence="7" id="KW-0325">Glycoprotein</keyword>
<dbReference type="EMBL" id="QXFV01002329">
    <property type="protein sequence ID" value="KAE8989351.1"/>
    <property type="molecule type" value="Genomic_DNA"/>
</dbReference>
<dbReference type="SUPFAM" id="SSF50494">
    <property type="entry name" value="Trypsin-like serine proteases"/>
    <property type="match status" value="1"/>
</dbReference>
<organism evidence="13 15">
    <name type="scientific">Phytophthora rubi</name>
    <dbReference type="NCBI Taxonomy" id="129364"/>
    <lineage>
        <taxon>Eukaryota</taxon>
        <taxon>Sar</taxon>
        <taxon>Stramenopiles</taxon>
        <taxon>Oomycota</taxon>
        <taxon>Peronosporomycetes</taxon>
        <taxon>Peronosporales</taxon>
        <taxon>Peronosporaceae</taxon>
        <taxon>Phytophthora</taxon>
    </lineage>
</organism>
<dbReference type="GO" id="GO:0004252">
    <property type="term" value="F:serine-type endopeptidase activity"/>
    <property type="evidence" value="ECO:0007669"/>
    <property type="project" value="InterPro"/>
</dbReference>
<dbReference type="Proteomes" id="UP000434957">
    <property type="component" value="Unassembled WGS sequence"/>
</dbReference>
<dbReference type="Proteomes" id="UP000435112">
    <property type="component" value="Unassembled WGS sequence"/>
</dbReference>
<keyword evidence="6" id="KW-1015">Disulfide bond</keyword>
<dbReference type="InterPro" id="IPR001254">
    <property type="entry name" value="Trypsin_dom"/>
</dbReference>
<dbReference type="InterPro" id="IPR009003">
    <property type="entry name" value="Peptidase_S1_PA"/>
</dbReference>
<evidence type="ECO:0000259" key="11">
    <source>
        <dbReference type="PROSITE" id="PS50240"/>
    </source>
</evidence>
<evidence type="ECO:0000313" key="16">
    <source>
        <dbReference type="Proteomes" id="UP000434957"/>
    </source>
</evidence>
<comment type="subcellular location">
    <subcellularLocation>
        <location evidence="1">Secreted</location>
    </subcellularLocation>
</comment>
<feature type="signal peptide" evidence="10">
    <location>
        <begin position="1"/>
        <end position="22"/>
    </location>
</feature>
<feature type="chain" id="PRO_5033521415" description="Peptidase S1 domain-containing protein" evidence="10">
    <location>
        <begin position="23"/>
        <end position="336"/>
    </location>
</feature>
<evidence type="ECO:0000256" key="8">
    <source>
        <dbReference type="RuleBase" id="RU363034"/>
    </source>
</evidence>
<keyword evidence="5" id="KW-0843">Virulence</keyword>
<name>A0A6A3J4K4_9STRA</name>
<evidence type="ECO:0000256" key="2">
    <source>
        <dbReference type="ARBA" id="ARBA00007664"/>
    </source>
</evidence>
<reference evidence="15 17" key="1">
    <citation type="submission" date="2018-09" db="EMBL/GenBank/DDBJ databases">
        <title>Genomic investigation of the strawberry pathogen Phytophthora fragariae indicates pathogenicity is determined by transcriptional variation in three key races.</title>
        <authorList>
            <person name="Adams T.M."/>
            <person name="Armitage A.D."/>
            <person name="Sobczyk M.K."/>
            <person name="Bates H.J."/>
            <person name="Dunwell J.M."/>
            <person name="Nellist C.F."/>
            <person name="Harrison R.J."/>
        </authorList>
    </citation>
    <scope>NUCLEOTIDE SEQUENCE [LARGE SCALE GENOMIC DNA]</scope>
    <source>
        <strain evidence="13 15">SCRP249</strain>
        <strain evidence="12 17">SCRP324</strain>
        <strain evidence="14 16">SCRP333</strain>
    </source>
</reference>
<dbReference type="InterPro" id="IPR050430">
    <property type="entry name" value="Peptidase_S1"/>
</dbReference>
<sequence>MKQSRIGVCISALAILARVACAYEFSGITREAEPNNTTGLATNEESRIYGGSEADVRQYPYIASLRFNPHGKTFCGGTLVAPQFILTAGHCIKTDKGQIYASLGSKFGSGSRSSELIKVTNGFRHPLYNNAKHLYDVGLLKLKTPSTQKVAPLGARDGSDSKVGTMATVLGWGLTEDRVGSFTLQKVNVAIISNAECNKEYGRNRIRGGMMCAGNGEGKDSCNGDSGGPLLANDAVVGLVSWGGKCGVKAGVYTRVAHVLDYIKAVLNGATDSLFPRSASSAESSAHIALPRRSAAKANTKAANTTNTTKPTKTIKATKSVTKETQAAEASISKQQ</sequence>
<dbReference type="PANTHER" id="PTHR24276">
    <property type="entry name" value="POLYSERASE-RELATED"/>
    <property type="match status" value="1"/>
</dbReference>
<dbReference type="InterPro" id="IPR043504">
    <property type="entry name" value="Peptidase_S1_PA_chymotrypsin"/>
</dbReference>
<dbReference type="InterPro" id="IPR001314">
    <property type="entry name" value="Peptidase_S1A"/>
</dbReference>
<dbReference type="GO" id="GO:0005576">
    <property type="term" value="C:extracellular region"/>
    <property type="evidence" value="ECO:0007669"/>
    <property type="project" value="UniProtKB-SubCell"/>
</dbReference>
<evidence type="ECO:0000256" key="1">
    <source>
        <dbReference type="ARBA" id="ARBA00004613"/>
    </source>
</evidence>
<keyword evidence="8" id="KW-0645">Protease</keyword>